<evidence type="ECO:0000313" key="1">
    <source>
        <dbReference type="EMBL" id="KAI0043888.1"/>
    </source>
</evidence>
<comment type="caution">
    <text evidence="1">The sequence shown here is derived from an EMBL/GenBank/DDBJ whole genome shotgun (WGS) entry which is preliminary data.</text>
</comment>
<protein>
    <submittedName>
        <fullName evidence="1">Uncharacterized protein</fullName>
    </submittedName>
</protein>
<reference evidence="1" key="1">
    <citation type="submission" date="2021-02" db="EMBL/GenBank/DDBJ databases">
        <authorList>
            <consortium name="DOE Joint Genome Institute"/>
            <person name="Ahrendt S."/>
            <person name="Looney B.P."/>
            <person name="Miyauchi S."/>
            <person name="Morin E."/>
            <person name="Drula E."/>
            <person name="Courty P.E."/>
            <person name="Chicoki N."/>
            <person name="Fauchery L."/>
            <person name="Kohler A."/>
            <person name="Kuo A."/>
            <person name="Labutti K."/>
            <person name="Pangilinan J."/>
            <person name="Lipzen A."/>
            <person name="Riley R."/>
            <person name="Andreopoulos W."/>
            <person name="He G."/>
            <person name="Johnson J."/>
            <person name="Barry K.W."/>
            <person name="Grigoriev I.V."/>
            <person name="Nagy L."/>
            <person name="Hibbett D."/>
            <person name="Henrissat B."/>
            <person name="Matheny P.B."/>
            <person name="Labbe J."/>
            <person name="Martin F."/>
        </authorList>
    </citation>
    <scope>NUCLEOTIDE SEQUENCE</scope>
    <source>
        <strain evidence="1">FP105234-sp</strain>
    </source>
</reference>
<proteinExistence type="predicted"/>
<dbReference type="Proteomes" id="UP000814033">
    <property type="component" value="Unassembled WGS sequence"/>
</dbReference>
<name>A0ACB8RIE0_9AGAM</name>
<gene>
    <name evidence="1" type="ORF">FA95DRAFT_335395</name>
</gene>
<reference evidence="1" key="2">
    <citation type="journal article" date="2022" name="New Phytol.">
        <title>Evolutionary transition to the ectomycorrhizal habit in the genomes of a hyperdiverse lineage of mushroom-forming fungi.</title>
        <authorList>
            <person name="Looney B."/>
            <person name="Miyauchi S."/>
            <person name="Morin E."/>
            <person name="Drula E."/>
            <person name="Courty P.E."/>
            <person name="Kohler A."/>
            <person name="Kuo A."/>
            <person name="LaButti K."/>
            <person name="Pangilinan J."/>
            <person name="Lipzen A."/>
            <person name="Riley R."/>
            <person name="Andreopoulos W."/>
            <person name="He G."/>
            <person name="Johnson J."/>
            <person name="Nolan M."/>
            <person name="Tritt A."/>
            <person name="Barry K.W."/>
            <person name="Grigoriev I.V."/>
            <person name="Nagy L.G."/>
            <person name="Hibbett D."/>
            <person name="Henrissat B."/>
            <person name="Matheny P.B."/>
            <person name="Labbe J."/>
            <person name="Martin F.M."/>
        </authorList>
    </citation>
    <scope>NUCLEOTIDE SEQUENCE</scope>
    <source>
        <strain evidence="1">FP105234-sp</strain>
    </source>
</reference>
<keyword evidence="2" id="KW-1185">Reference proteome</keyword>
<sequence>MAHNDRPRPTKSVLIPGNALQLHLGETADSTLDIATDVDVSPFLSTSAGMGTPDLPPHPAGPAHEPAPRPELGRVRFKSRVRITSGLRRAHSPDSSGSGSPSSSISVPLRYAAARGALGQRLSVLAQKRWRRRRAAGLEDDERTPLRRGSAPPAYGGAEETRGGEAEAVEERTRAQEELAFGRWSWRVFSGDVSGLPSAYRAPAHRVRSCSGGGGRSRRRSAAAASTSQTARSSPCKVVHLGAVCMQSPLRVYSWSVILLAMFSCIHAAIAVASVEHVPLASCQSFTLPTIQHMYFYLYS</sequence>
<organism evidence="1 2">
    <name type="scientific">Auriscalpium vulgare</name>
    <dbReference type="NCBI Taxonomy" id="40419"/>
    <lineage>
        <taxon>Eukaryota</taxon>
        <taxon>Fungi</taxon>
        <taxon>Dikarya</taxon>
        <taxon>Basidiomycota</taxon>
        <taxon>Agaricomycotina</taxon>
        <taxon>Agaricomycetes</taxon>
        <taxon>Russulales</taxon>
        <taxon>Auriscalpiaceae</taxon>
        <taxon>Auriscalpium</taxon>
    </lineage>
</organism>
<accession>A0ACB8RIE0</accession>
<evidence type="ECO:0000313" key="2">
    <source>
        <dbReference type="Proteomes" id="UP000814033"/>
    </source>
</evidence>
<dbReference type="EMBL" id="MU276001">
    <property type="protein sequence ID" value="KAI0043888.1"/>
    <property type="molecule type" value="Genomic_DNA"/>
</dbReference>